<dbReference type="RefSeq" id="WP_073385771.1">
    <property type="nucleotide sequence ID" value="NZ_FQXK01000006.1"/>
</dbReference>
<dbReference type="SUPFAM" id="SSF48208">
    <property type="entry name" value="Six-hairpin glycosidases"/>
    <property type="match status" value="1"/>
</dbReference>
<proteinExistence type="predicted"/>
<evidence type="ECO:0000313" key="2">
    <source>
        <dbReference type="EMBL" id="SHH69680.1"/>
    </source>
</evidence>
<dbReference type="Gene3D" id="1.50.10.10">
    <property type="match status" value="1"/>
</dbReference>
<feature type="domain" description="DUF5703" evidence="1">
    <location>
        <begin position="142"/>
        <end position="273"/>
    </location>
</feature>
<organism evidence="2 3">
    <name type="scientific">Butyrivibrio fibrisolvens DSM 3071</name>
    <dbReference type="NCBI Taxonomy" id="1121131"/>
    <lineage>
        <taxon>Bacteria</taxon>
        <taxon>Bacillati</taxon>
        <taxon>Bacillota</taxon>
        <taxon>Clostridia</taxon>
        <taxon>Lachnospirales</taxon>
        <taxon>Lachnospiraceae</taxon>
        <taxon>Butyrivibrio</taxon>
    </lineage>
</organism>
<protein>
    <recommendedName>
        <fullName evidence="1">DUF5703 domain-containing protein</fullName>
    </recommendedName>
</protein>
<dbReference type="InterPro" id="IPR008928">
    <property type="entry name" value="6-hairpin_glycosidase_sf"/>
</dbReference>
<gene>
    <name evidence="2" type="ORF">SAMN02745229_00849</name>
</gene>
<dbReference type="GeneID" id="89511632"/>
<dbReference type="GO" id="GO:0005975">
    <property type="term" value="P:carbohydrate metabolic process"/>
    <property type="evidence" value="ECO:0007669"/>
    <property type="project" value="InterPro"/>
</dbReference>
<evidence type="ECO:0000259" key="1">
    <source>
        <dbReference type="Pfam" id="PF18961"/>
    </source>
</evidence>
<sequence length="724" mass="83657">MNTTEIKNQIDTYNIRYDSQCKNAGESMPLGGHDVGCNVWTQDNILYLYMAQSGTFDEAGNMVKAGRIKIEFDKSPFKDSYSQELRLYTGDILIEGMSDGVKTQILLWTDIKYGSTHIQIDSEVDHDITVSYENWRNLAGGFSNGRFIFCHMNTGETHFDRMVAEEELEPIKDKFPDVQKNLVYGGCLFADGIYFIGSEESSYENLPCISHKMALKGKSLEICTVLHLSYAGDTDKWKTELIKKIEKILDEGSVSLKKESETWWKETWERSYIFIKKDSKDESDPVWQMGRNYQLFRYMLACNAYGSYPTKFNGGLFTIDPCVWGARFGARTPDERDWGGIVFTAQNQRLVYWPMLRSGDVAWMKPQFDFYFRLLEGAKARTKFFFDVDDAACIPEQTDANGLSAYYGLHGLDYPIHVRYHYVTSVEFSYMMLQYLEFTKDEDPAPYIEFIDTILNFYDKKYNKLDERGCRIIFPSTAQETYHKAGIVDVWGQEGRYAANYNEDETAAKNPADVIYALRAVIKTLLKDSLGSDVQRAKWKKLMDELPPIPFEFKNGHNVIAPCEEPKQYVKTNCEFPQLYCAYPYHEVGIGDTNNKDLQIARDTYFYGWDEEDQLMNLSWMYVGLLAARLGLTDEAMKYQLDKLKDSGRRFPAFWGPGHDYTPDHNHGGCGMIGLQEMLMQVIDDKIYMLPAWPKDIDVEFKLWIDKDKFVEAKYVNGILEHNN</sequence>
<reference evidence="3" key="1">
    <citation type="submission" date="2016-11" db="EMBL/GenBank/DDBJ databases">
        <authorList>
            <person name="Varghese N."/>
            <person name="Submissions S."/>
        </authorList>
    </citation>
    <scope>NUCLEOTIDE SEQUENCE [LARGE SCALE GENOMIC DNA]</scope>
    <source>
        <strain evidence="3">DSM 3071</strain>
    </source>
</reference>
<name>A0A1M5V3B9_BUTFI</name>
<dbReference type="OrthoDB" id="101302at2"/>
<dbReference type="InterPro" id="IPR012341">
    <property type="entry name" value="6hp_glycosidase-like_sf"/>
</dbReference>
<dbReference type="STRING" id="1121131.SAMN02745229_00849"/>
<dbReference type="Pfam" id="PF18961">
    <property type="entry name" value="DUF5703_N"/>
    <property type="match status" value="2"/>
</dbReference>
<keyword evidence="3" id="KW-1185">Reference proteome</keyword>
<dbReference type="InterPro" id="IPR043757">
    <property type="entry name" value="DUF5703_N"/>
</dbReference>
<dbReference type="EMBL" id="FQXK01000006">
    <property type="protein sequence ID" value="SHH69680.1"/>
    <property type="molecule type" value="Genomic_DNA"/>
</dbReference>
<evidence type="ECO:0000313" key="3">
    <source>
        <dbReference type="Proteomes" id="UP000184278"/>
    </source>
</evidence>
<accession>A0A1M5V3B9</accession>
<dbReference type="AlphaFoldDB" id="A0A1M5V3B9"/>
<dbReference type="Proteomes" id="UP000184278">
    <property type="component" value="Unassembled WGS sequence"/>
</dbReference>
<feature type="domain" description="DUF5703" evidence="1">
    <location>
        <begin position="17"/>
        <end position="137"/>
    </location>
</feature>